<dbReference type="PANTHER" id="PTHR46888:SF13">
    <property type="entry name" value="RIBONUCLEASE H"/>
    <property type="match status" value="1"/>
</dbReference>
<organism evidence="3 4">
    <name type="scientific">Synaphobranchus kaupii</name>
    <name type="common">Kaup's arrowtooth eel</name>
    <dbReference type="NCBI Taxonomy" id="118154"/>
    <lineage>
        <taxon>Eukaryota</taxon>
        <taxon>Metazoa</taxon>
        <taxon>Chordata</taxon>
        <taxon>Craniata</taxon>
        <taxon>Vertebrata</taxon>
        <taxon>Euteleostomi</taxon>
        <taxon>Actinopterygii</taxon>
        <taxon>Neopterygii</taxon>
        <taxon>Teleostei</taxon>
        <taxon>Anguilliformes</taxon>
        <taxon>Synaphobranchidae</taxon>
        <taxon>Synaphobranchus</taxon>
    </lineage>
</organism>
<dbReference type="OrthoDB" id="8963689at2759"/>
<dbReference type="SUPFAM" id="SSF47353">
    <property type="entry name" value="Retrovirus capsid dimerization domain-like"/>
    <property type="match status" value="1"/>
</dbReference>
<evidence type="ECO:0000256" key="1">
    <source>
        <dbReference type="SAM" id="MobiDB-lite"/>
    </source>
</evidence>
<comment type="caution">
    <text evidence="3">The sequence shown here is derived from an EMBL/GenBank/DDBJ whole genome shotgun (WGS) entry which is preliminary data.</text>
</comment>
<dbReference type="AlphaFoldDB" id="A0A9Q1ILK3"/>
<feature type="compositionally biased region" description="Polar residues" evidence="1">
    <location>
        <begin position="152"/>
        <end position="165"/>
    </location>
</feature>
<dbReference type="Gene3D" id="1.10.4020.10">
    <property type="entry name" value="DNA breaking-rejoining enzymes"/>
    <property type="match status" value="1"/>
</dbReference>
<feature type="domain" description="SCAN box" evidence="2">
    <location>
        <begin position="40"/>
        <end position="122"/>
    </location>
</feature>
<name>A0A9Q1ILK3_SYNKA</name>
<dbReference type="InterPro" id="IPR038269">
    <property type="entry name" value="SCAN_sf"/>
</dbReference>
<gene>
    <name evidence="3" type="ORF">SKAU_G00316370</name>
</gene>
<protein>
    <recommendedName>
        <fullName evidence="2">SCAN box domain-containing protein</fullName>
    </recommendedName>
</protein>
<dbReference type="Pfam" id="PF02023">
    <property type="entry name" value="SCAN"/>
    <property type="match status" value="1"/>
</dbReference>
<evidence type="ECO:0000313" key="4">
    <source>
        <dbReference type="Proteomes" id="UP001152622"/>
    </source>
</evidence>
<sequence>MLQGVLVGKAQVALLSLSIEQSLNYDMVKTAVLRAYELVPEAFCQKFRQYRKADHQPFVEFAWEKNLLDRWCVAQGIKMFEQLCDLIIMEKFRNCVPDRVTIYLNEQRVTQIAQGAILGDEFTITHWGVFREKSPPHHSDITPWREFPNGSVGPSKSSVRQSPQITGEVGLPVSGRAQASLVSTLE</sequence>
<dbReference type="InterPro" id="IPR003309">
    <property type="entry name" value="SCAN_dom"/>
</dbReference>
<reference evidence="3" key="1">
    <citation type="journal article" date="2023" name="Science">
        <title>Genome structures resolve the early diversification of teleost fishes.</title>
        <authorList>
            <person name="Parey E."/>
            <person name="Louis A."/>
            <person name="Montfort J."/>
            <person name="Bouchez O."/>
            <person name="Roques C."/>
            <person name="Iampietro C."/>
            <person name="Lluch J."/>
            <person name="Castinel A."/>
            <person name="Donnadieu C."/>
            <person name="Desvignes T."/>
            <person name="Floi Bucao C."/>
            <person name="Jouanno E."/>
            <person name="Wen M."/>
            <person name="Mejri S."/>
            <person name="Dirks R."/>
            <person name="Jansen H."/>
            <person name="Henkel C."/>
            <person name="Chen W.J."/>
            <person name="Zahm M."/>
            <person name="Cabau C."/>
            <person name="Klopp C."/>
            <person name="Thompson A.W."/>
            <person name="Robinson-Rechavi M."/>
            <person name="Braasch I."/>
            <person name="Lecointre G."/>
            <person name="Bobe J."/>
            <person name="Postlethwait J.H."/>
            <person name="Berthelot C."/>
            <person name="Roest Crollius H."/>
            <person name="Guiguen Y."/>
        </authorList>
    </citation>
    <scope>NUCLEOTIDE SEQUENCE</scope>
    <source>
        <strain evidence="3">WJC10195</strain>
    </source>
</reference>
<dbReference type="PANTHER" id="PTHR46888">
    <property type="entry name" value="ZINC KNUCKLE DOMAINCONTAINING PROTEIN-RELATED"/>
    <property type="match status" value="1"/>
</dbReference>
<evidence type="ECO:0000259" key="2">
    <source>
        <dbReference type="Pfam" id="PF02023"/>
    </source>
</evidence>
<dbReference type="Proteomes" id="UP001152622">
    <property type="component" value="Chromosome 13"/>
</dbReference>
<dbReference type="EMBL" id="JAINUF010000013">
    <property type="protein sequence ID" value="KAJ8344308.1"/>
    <property type="molecule type" value="Genomic_DNA"/>
</dbReference>
<evidence type="ECO:0000313" key="3">
    <source>
        <dbReference type="EMBL" id="KAJ8344308.1"/>
    </source>
</evidence>
<keyword evidence="4" id="KW-1185">Reference proteome</keyword>
<proteinExistence type="predicted"/>
<accession>A0A9Q1ILK3</accession>
<feature type="region of interest" description="Disordered" evidence="1">
    <location>
        <begin position="135"/>
        <end position="168"/>
    </location>
</feature>